<evidence type="ECO:0000313" key="1">
    <source>
        <dbReference type="EMBL" id="MCJ8747564.1"/>
    </source>
</evidence>
<sequence>MCAQPPALHPANPRLHANLRHQPLHKVCGRYNGNNDETNYRNEVQQLAICAAVERVSSTEFLGVHITEDLSWTTNTASLAKKAQQLWSSAAQNHETLQRIMNAAGQIISATLPSLTDIYNTQLTRKALSVAADPTHPLQESLNSKREERVL</sequence>
<proteinExistence type="predicted"/>
<name>A0ACC5ZHQ0_9TELE</name>
<comment type="caution">
    <text evidence="1">The sequence shown here is derived from an EMBL/GenBank/DDBJ whole genome shotgun (WGS) entry which is preliminary data.</text>
</comment>
<evidence type="ECO:0000313" key="2">
    <source>
        <dbReference type="Proteomes" id="UP000830395"/>
    </source>
</evidence>
<reference evidence="1" key="1">
    <citation type="submission" date="2020-02" db="EMBL/GenBank/DDBJ databases">
        <title>Genome sequencing of the panga catfish, Pangasius djambal.</title>
        <authorList>
            <person name="Wen M."/>
            <person name="Zahm M."/>
            <person name="Roques C."/>
            <person name="Cabau C."/>
            <person name="Klopp C."/>
            <person name="Donnadieu C."/>
            <person name="Jouanno E."/>
            <person name="Avarre J.-C."/>
            <person name="Campet M."/>
            <person name="Ha T."/>
            <person name="Dugue R."/>
            <person name="Lampietro C."/>
            <person name="Louis A."/>
            <person name="Herpin A."/>
            <person name="Echchiki A."/>
            <person name="Berthelot C."/>
            <person name="Parey E."/>
            <person name="Roest-Crollius H."/>
            <person name="Braasch I."/>
            <person name="Postlethwait J.H."/>
            <person name="Bobe J."/>
            <person name="Montfort J."/>
            <person name="Bouchez O."/>
            <person name="Begum T."/>
            <person name="Schartl M."/>
            <person name="Gustiano R."/>
            <person name="Guiguen Y."/>
        </authorList>
    </citation>
    <scope>NUCLEOTIDE SEQUENCE</scope>
    <source>
        <strain evidence="1">Pdj_M5554</strain>
    </source>
</reference>
<protein>
    <submittedName>
        <fullName evidence="1">Uncharacterized protein</fullName>
    </submittedName>
</protein>
<keyword evidence="2" id="KW-1185">Reference proteome</keyword>
<organism evidence="1 2">
    <name type="scientific">Pangasius djambal</name>
    <dbReference type="NCBI Taxonomy" id="1691987"/>
    <lineage>
        <taxon>Eukaryota</taxon>
        <taxon>Metazoa</taxon>
        <taxon>Chordata</taxon>
        <taxon>Craniata</taxon>
        <taxon>Vertebrata</taxon>
        <taxon>Euteleostomi</taxon>
        <taxon>Actinopterygii</taxon>
        <taxon>Neopterygii</taxon>
        <taxon>Teleostei</taxon>
        <taxon>Ostariophysi</taxon>
        <taxon>Siluriformes</taxon>
        <taxon>Pangasiidae</taxon>
        <taxon>Pangasius</taxon>
    </lineage>
</organism>
<gene>
    <name evidence="1" type="ORF">PDJAM_G00154950</name>
</gene>
<dbReference type="EMBL" id="CM040999">
    <property type="protein sequence ID" value="MCJ8747564.1"/>
    <property type="molecule type" value="Genomic_DNA"/>
</dbReference>
<dbReference type="Proteomes" id="UP000830395">
    <property type="component" value="Chromosome 25"/>
</dbReference>
<accession>A0ACC5ZHQ0</accession>